<proteinExistence type="predicted"/>
<dbReference type="AlphaFoldDB" id="A0A1M2V8Z5"/>
<evidence type="ECO:0000313" key="1">
    <source>
        <dbReference type="EMBL" id="OJT03983.1"/>
    </source>
</evidence>
<evidence type="ECO:0000313" key="2">
    <source>
        <dbReference type="Proteomes" id="UP000184267"/>
    </source>
</evidence>
<dbReference type="EMBL" id="MNAD01001565">
    <property type="protein sequence ID" value="OJT03983.1"/>
    <property type="molecule type" value="Genomic_DNA"/>
</dbReference>
<accession>A0A1M2V8Z5</accession>
<sequence>MAHLDTPAIASLRLLCYRSPPAQDGEAQVSDSDSENPFRTLIPAEPSRVLPKFPPEAGPISVSLAFMQGWCIVRVESAALQPPLSVSLQVQFNNHDWTRVVPAALRDISYLFGNSIVTALIVDASSSHILPSIWEDLFTSLPFLQRLELTSNGTCTTMWQGLQRASAWAAQLCCPQLTRVHVQHTPWPEEHYVAPPDERDLEIIADALRERAEYGAKLDELVWAVYTGSLVHHLDYVDTSRAEFLAPLVPFVKRMTYRTWGEADKTETTFT</sequence>
<keyword evidence="2" id="KW-1185">Reference proteome</keyword>
<dbReference type="Proteomes" id="UP000184267">
    <property type="component" value="Unassembled WGS sequence"/>
</dbReference>
<name>A0A1M2V8Z5_TRAPU</name>
<dbReference type="STRING" id="154538.A0A1M2V8Z5"/>
<dbReference type="OrthoDB" id="2753884at2759"/>
<protein>
    <recommendedName>
        <fullName evidence="3">F-box domain-containing protein</fullName>
    </recommendedName>
</protein>
<evidence type="ECO:0008006" key="3">
    <source>
        <dbReference type="Google" id="ProtNLM"/>
    </source>
</evidence>
<comment type="caution">
    <text evidence="1">The sequence shown here is derived from an EMBL/GenBank/DDBJ whole genome shotgun (WGS) entry which is preliminary data.</text>
</comment>
<dbReference type="OMA" id="RTWGEAD"/>
<reference evidence="1 2" key="1">
    <citation type="submission" date="2016-10" db="EMBL/GenBank/DDBJ databases">
        <title>Genome sequence of the basidiomycete white-rot fungus Trametes pubescens.</title>
        <authorList>
            <person name="Makela M.R."/>
            <person name="Granchi Z."/>
            <person name="Peng M."/>
            <person name="De Vries R.P."/>
            <person name="Grigoriev I."/>
            <person name="Riley R."/>
            <person name="Hilden K."/>
        </authorList>
    </citation>
    <scope>NUCLEOTIDE SEQUENCE [LARGE SCALE GENOMIC DNA]</scope>
    <source>
        <strain evidence="1 2">FBCC735</strain>
    </source>
</reference>
<gene>
    <name evidence="1" type="ORF">TRAPUB_5312</name>
</gene>
<organism evidence="1 2">
    <name type="scientific">Trametes pubescens</name>
    <name type="common">White-rot fungus</name>
    <dbReference type="NCBI Taxonomy" id="154538"/>
    <lineage>
        <taxon>Eukaryota</taxon>
        <taxon>Fungi</taxon>
        <taxon>Dikarya</taxon>
        <taxon>Basidiomycota</taxon>
        <taxon>Agaricomycotina</taxon>
        <taxon>Agaricomycetes</taxon>
        <taxon>Polyporales</taxon>
        <taxon>Polyporaceae</taxon>
        <taxon>Trametes</taxon>
    </lineage>
</organism>